<comment type="caution">
    <text evidence="1">The sequence shown here is derived from an EMBL/GenBank/DDBJ whole genome shotgun (WGS) entry which is preliminary data.</text>
</comment>
<proteinExistence type="predicted"/>
<sequence length="60" mass="6703">MTCREKTIRAKWLPNGNIRFFRDDDKKSGVGELCCTACCNPSATVIRGVVGCVIVDYEFD</sequence>
<accession>A0AAW3FHG4</accession>
<dbReference type="RefSeq" id="WP_036868468.1">
    <property type="nucleotide sequence ID" value="NZ_JRNJ01000022.1"/>
</dbReference>
<protein>
    <submittedName>
        <fullName evidence="1">Uncharacterized protein</fullName>
    </submittedName>
</protein>
<evidence type="ECO:0000313" key="1">
    <source>
        <dbReference type="EMBL" id="KGF29924.1"/>
    </source>
</evidence>
<dbReference type="EMBL" id="JRNJ01000022">
    <property type="protein sequence ID" value="KGF29924.1"/>
    <property type="molecule type" value="Genomic_DNA"/>
</dbReference>
<evidence type="ECO:0000313" key="2">
    <source>
        <dbReference type="Proteomes" id="UP000029533"/>
    </source>
</evidence>
<dbReference type="Proteomes" id="UP000029533">
    <property type="component" value="Unassembled WGS sequence"/>
</dbReference>
<dbReference type="AlphaFoldDB" id="A0AAW3FHG4"/>
<name>A0AAW3FHG4_9BACT</name>
<organism evidence="1 2">
    <name type="scientific">Prevotella histicola JCM 15637 = DNF00424</name>
    <dbReference type="NCBI Taxonomy" id="1236504"/>
    <lineage>
        <taxon>Bacteria</taxon>
        <taxon>Pseudomonadati</taxon>
        <taxon>Bacteroidota</taxon>
        <taxon>Bacteroidia</taxon>
        <taxon>Bacteroidales</taxon>
        <taxon>Prevotellaceae</taxon>
        <taxon>Prevotella</taxon>
    </lineage>
</organism>
<reference evidence="1 2" key="1">
    <citation type="submission" date="2014-07" db="EMBL/GenBank/DDBJ databases">
        <authorList>
            <person name="McCorrison J."/>
            <person name="Sanka R."/>
            <person name="Torralba M."/>
            <person name="Gillis M."/>
            <person name="Haft D.H."/>
            <person name="Methe B."/>
            <person name="Sutton G."/>
            <person name="Nelson K.E."/>
        </authorList>
    </citation>
    <scope>NUCLEOTIDE SEQUENCE [LARGE SCALE GENOMIC DNA]</scope>
    <source>
        <strain evidence="1 2">DNF00424</strain>
    </source>
</reference>
<gene>
    <name evidence="1" type="ORF">HMPREF2132_01745</name>
</gene>